<keyword evidence="4 6" id="KW-1133">Transmembrane helix</keyword>
<keyword evidence="8" id="KW-1185">Reference proteome</keyword>
<evidence type="ECO:0000256" key="1">
    <source>
        <dbReference type="ARBA" id="ARBA00004651"/>
    </source>
</evidence>
<dbReference type="Pfam" id="PF13520">
    <property type="entry name" value="AA_permease_2"/>
    <property type="match status" value="1"/>
</dbReference>
<feature type="transmembrane region" description="Helical" evidence="6">
    <location>
        <begin position="45"/>
        <end position="65"/>
    </location>
</feature>
<feature type="transmembrane region" description="Helical" evidence="6">
    <location>
        <begin position="389"/>
        <end position="408"/>
    </location>
</feature>
<dbReference type="EMBL" id="CP006905">
    <property type="protein sequence ID" value="AIY82933.1"/>
    <property type="molecule type" value="Genomic_DNA"/>
</dbReference>
<keyword evidence="2" id="KW-1003">Cell membrane</keyword>
<keyword evidence="5 6" id="KW-0472">Membrane</keyword>
<protein>
    <submittedName>
        <fullName evidence="7">Amino acid permease family protein</fullName>
    </submittedName>
</protein>
<dbReference type="Proteomes" id="UP000030635">
    <property type="component" value="Chromosome"/>
</dbReference>
<gene>
    <name evidence="7" type="ORF">U729_2943</name>
</gene>
<evidence type="ECO:0000313" key="8">
    <source>
        <dbReference type="Proteomes" id="UP000030635"/>
    </source>
</evidence>
<accession>A0A0A7FTP7</accession>
<feature type="transmembrane region" description="Helical" evidence="6">
    <location>
        <begin position="229"/>
        <end position="250"/>
    </location>
</feature>
<feature type="transmembrane region" description="Helical" evidence="6">
    <location>
        <begin position="414"/>
        <end position="431"/>
    </location>
</feature>
<dbReference type="PANTHER" id="PTHR42770:SF18">
    <property type="entry name" value="ARGININE_AGMATINE ANTIPORTER"/>
    <property type="match status" value="1"/>
</dbReference>
<feature type="transmembrane region" description="Helical" evidence="6">
    <location>
        <begin position="158"/>
        <end position="175"/>
    </location>
</feature>
<dbReference type="GO" id="GO:0022857">
    <property type="term" value="F:transmembrane transporter activity"/>
    <property type="evidence" value="ECO:0007669"/>
    <property type="project" value="InterPro"/>
</dbReference>
<evidence type="ECO:0000313" key="7">
    <source>
        <dbReference type="EMBL" id="AIY82933.1"/>
    </source>
</evidence>
<dbReference type="InterPro" id="IPR002293">
    <property type="entry name" value="AA/rel_permease1"/>
</dbReference>
<dbReference type="InterPro" id="IPR050367">
    <property type="entry name" value="APC_superfamily"/>
</dbReference>
<dbReference type="OrthoDB" id="178667at2"/>
<organism evidence="7 8">
    <name type="scientific">Clostridium baratii str. Sullivan</name>
    <dbReference type="NCBI Taxonomy" id="1415775"/>
    <lineage>
        <taxon>Bacteria</taxon>
        <taxon>Bacillati</taxon>
        <taxon>Bacillota</taxon>
        <taxon>Clostridia</taxon>
        <taxon>Eubacteriales</taxon>
        <taxon>Clostridiaceae</taxon>
        <taxon>Clostridium</taxon>
    </lineage>
</organism>
<reference evidence="7 8" key="1">
    <citation type="journal article" date="2015" name="Infect. Genet. Evol.">
        <title>Genomic sequences of six botulinum neurotoxin-producing strains representing three clostridial species illustrate the mobility and diversity of botulinum neurotoxin genes.</title>
        <authorList>
            <person name="Smith T.J."/>
            <person name="Hill K.K."/>
            <person name="Xie G."/>
            <person name="Foley B.T."/>
            <person name="Williamson C.H."/>
            <person name="Foster J.T."/>
            <person name="Johnson S.L."/>
            <person name="Chertkov O."/>
            <person name="Teshima H."/>
            <person name="Gibbons H.S."/>
            <person name="Johnsky L.A."/>
            <person name="Karavis M.A."/>
            <person name="Smith L.A."/>
        </authorList>
    </citation>
    <scope>NUCLEOTIDE SEQUENCE [LARGE SCALE GENOMIC DNA]</scope>
    <source>
        <strain evidence="7">Sullivan</strain>
    </source>
</reference>
<feature type="transmembrane region" description="Helical" evidence="6">
    <location>
        <begin position="127"/>
        <end position="146"/>
    </location>
</feature>
<feature type="transmembrane region" description="Helical" evidence="6">
    <location>
        <begin position="195"/>
        <end position="217"/>
    </location>
</feature>
<dbReference type="AlphaFoldDB" id="A0A0A7FTP7"/>
<sequence>MEERNLKKEISLFMATMLVCGNMIGSGVFMLPATLAQLSGPLATIIAWVLTTAGSILIAMSFANLGSKYPTTGGAYQYTKIAFGEFTGFLSAWLYWNGSWIGNAAIIVALSSYSAAVIPALRDPLASIIYTSAILWIFTIINIIGVKKAGKLQTVATVFKIAFFAIFIIVAFINFDPANILPLIPEGKGLGTVSLAATSTLWAFVGLESATVTAGEIKNPEKNVKKSTIYGMIIAAIVYILISVASMGAMSNAELSNSQAPLTDILTKFLGTSIGKPITIAVVVCILGTTIGWLLSTARVAFAAGEDGVFPKFFGKLHPKYETPANALIMGSVLVNILLIMNFQKSMVSAFTFITILATLSFLPIYLLTSAAEIMLMFKGEKEFTFKIFIKKAIVPLLAFIYSIWTIYGSGAETVMWGFILMLIGIPFYIYNYHKNKIEEA</sequence>
<evidence type="ECO:0000256" key="3">
    <source>
        <dbReference type="ARBA" id="ARBA00022692"/>
    </source>
</evidence>
<dbReference type="STRING" id="1561.NPD11_84"/>
<evidence type="ECO:0000256" key="2">
    <source>
        <dbReference type="ARBA" id="ARBA00022475"/>
    </source>
</evidence>
<dbReference type="Gene3D" id="1.20.1740.10">
    <property type="entry name" value="Amino acid/polyamine transporter I"/>
    <property type="match status" value="1"/>
</dbReference>
<feature type="transmembrane region" description="Helical" evidence="6">
    <location>
        <begin position="347"/>
        <end position="368"/>
    </location>
</feature>
<dbReference type="PANTHER" id="PTHR42770">
    <property type="entry name" value="AMINO ACID TRANSPORTER-RELATED"/>
    <property type="match status" value="1"/>
</dbReference>
<comment type="subcellular location">
    <subcellularLocation>
        <location evidence="1">Cell membrane</location>
        <topology evidence="1">Multi-pass membrane protein</topology>
    </subcellularLocation>
</comment>
<feature type="transmembrane region" description="Helical" evidence="6">
    <location>
        <begin position="278"/>
        <end position="302"/>
    </location>
</feature>
<evidence type="ECO:0000256" key="4">
    <source>
        <dbReference type="ARBA" id="ARBA00022989"/>
    </source>
</evidence>
<dbReference type="GO" id="GO:0005886">
    <property type="term" value="C:plasma membrane"/>
    <property type="evidence" value="ECO:0007669"/>
    <property type="project" value="UniProtKB-SubCell"/>
</dbReference>
<evidence type="ECO:0000256" key="6">
    <source>
        <dbReference type="SAM" id="Phobius"/>
    </source>
</evidence>
<evidence type="ECO:0000256" key="5">
    <source>
        <dbReference type="ARBA" id="ARBA00023136"/>
    </source>
</evidence>
<keyword evidence="3 6" id="KW-0812">Transmembrane</keyword>
<proteinExistence type="predicted"/>
<dbReference type="PIRSF" id="PIRSF006060">
    <property type="entry name" value="AA_transporter"/>
    <property type="match status" value="1"/>
</dbReference>
<name>A0A0A7FTP7_9CLOT</name>
<dbReference type="HOGENOM" id="CLU_007946_1_0_9"/>
<dbReference type="RefSeq" id="WP_039316292.1">
    <property type="nucleotide sequence ID" value="NZ_CP006905.1"/>
</dbReference>
<dbReference type="KEGG" id="cbv:U729_2943"/>
<feature type="transmembrane region" description="Helical" evidence="6">
    <location>
        <begin position="323"/>
        <end position="341"/>
    </location>
</feature>
<feature type="transmembrane region" description="Helical" evidence="6">
    <location>
        <begin position="12"/>
        <end position="33"/>
    </location>
</feature>
<dbReference type="eggNOG" id="COG0531">
    <property type="taxonomic scope" value="Bacteria"/>
</dbReference>